<evidence type="ECO:0000256" key="3">
    <source>
        <dbReference type="ARBA" id="ARBA00022912"/>
    </source>
</evidence>
<dbReference type="PROSITE" id="PS51746">
    <property type="entry name" value="PPM_2"/>
    <property type="match status" value="1"/>
</dbReference>
<dbReference type="GO" id="GO:0046872">
    <property type="term" value="F:metal ion binding"/>
    <property type="evidence" value="ECO:0007669"/>
    <property type="project" value="UniProtKB-KW"/>
</dbReference>
<dbReference type="CDD" id="cd00143">
    <property type="entry name" value="PP2Cc"/>
    <property type="match status" value="1"/>
</dbReference>
<feature type="transmembrane region" description="Helical" evidence="5">
    <location>
        <begin position="77"/>
        <end position="102"/>
    </location>
</feature>
<dbReference type="PANTHER" id="PTHR21274">
    <property type="entry name" value="MECKELIN"/>
    <property type="match status" value="1"/>
</dbReference>
<evidence type="ECO:0000256" key="4">
    <source>
        <dbReference type="RuleBase" id="RU003465"/>
    </source>
</evidence>
<dbReference type="InterPro" id="IPR000222">
    <property type="entry name" value="PP2C_BS"/>
</dbReference>
<accession>A0A3B4GLW4</accession>
<dbReference type="GO" id="GO:0004721">
    <property type="term" value="F:phosphoprotein phosphatase activity"/>
    <property type="evidence" value="ECO:0007669"/>
    <property type="project" value="UniProtKB-KW"/>
</dbReference>
<dbReference type="Gene3D" id="3.60.40.10">
    <property type="entry name" value="PPM-type phosphatase domain"/>
    <property type="match status" value="1"/>
</dbReference>
<dbReference type="InterPro" id="IPR019170">
    <property type="entry name" value="Meckelin"/>
</dbReference>
<dbReference type="GeneTree" id="ENSGT00390000010606"/>
<keyword evidence="5" id="KW-0812">Transmembrane</keyword>
<dbReference type="Pfam" id="PF09773">
    <property type="entry name" value="Meckelin"/>
    <property type="match status" value="1"/>
</dbReference>
<reference evidence="7" key="1">
    <citation type="submission" date="2023-09" db="UniProtKB">
        <authorList>
            <consortium name="Ensembl"/>
        </authorList>
    </citation>
    <scope>IDENTIFICATION</scope>
</reference>
<proteinExistence type="inferred from homology"/>
<keyword evidence="1" id="KW-0479">Metal-binding</keyword>
<feature type="transmembrane region" description="Helical" evidence="5">
    <location>
        <begin position="39"/>
        <end position="57"/>
    </location>
</feature>
<organism evidence="7">
    <name type="scientific">Pundamilia nyererei</name>
    <dbReference type="NCBI Taxonomy" id="303518"/>
    <lineage>
        <taxon>Eukaryota</taxon>
        <taxon>Metazoa</taxon>
        <taxon>Chordata</taxon>
        <taxon>Craniata</taxon>
        <taxon>Vertebrata</taxon>
        <taxon>Euteleostomi</taxon>
        <taxon>Actinopterygii</taxon>
        <taxon>Neopterygii</taxon>
        <taxon>Teleostei</taxon>
        <taxon>Neoteleostei</taxon>
        <taxon>Acanthomorphata</taxon>
        <taxon>Ovalentaria</taxon>
        <taxon>Cichlomorphae</taxon>
        <taxon>Cichliformes</taxon>
        <taxon>Cichlidae</taxon>
        <taxon>African cichlids</taxon>
        <taxon>Pseudocrenilabrinae</taxon>
        <taxon>Haplochromini</taxon>
        <taxon>Pundamilia</taxon>
    </lineage>
</organism>
<keyword evidence="3 4" id="KW-0904">Protein phosphatase</keyword>
<dbReference type="PANTHER" id="PTHR21274:SF2">
    <property type="entry name" value="MECKELIN"/>
    <property type="match status" value="1"/>
</dbReference>
<evidence type="ECO:0000313" key="7">
    <source>
        <dbReference type="Ensembl" id="ENSPNYP00000024062.1"/>
    </source>
</evidence>
<comment type="similarity">
    <text evidence="4">Belongs to the PP2C family.</text>
</comment>
<name>A0A3B4GLW4_9CICH</name>
<evidence type="ECO:0000256" key="2">
    <source>
        <dbReference type="ARBA" id="ARBA00022801"/>
    </source>
</evidence>
<keyword evidence="5" id="KW-1133">Transmembrane helix</keyword>
<dbReference type="Pfam" id="PF00481">
    <property type="entry name" value="PP2C"/>
    <property type="match status" value="1"/>
</dbReference>
<keyword evidence="5" id="KW-0472">Membrane</keyword>
<evidence type="ECO:0000259" key="6">
    <source>
        <dbReference type="PROSITE" id="PS51746"/>
    </source>
</evidence>
<dbReference type="InterPro" id="IPR036457">
    <property type="entry name" value="PPM-type-like_dom_sf"/>
</dbReference>
<dbReference type="PROSITE" id="PS01032">
    <property type="entry name" value="PPM_1"/>
    <property type="match status" value="1"/>
</dbReference>
<feature type="transmembrane region" description="Helical" evidence="5">
    <location>
        <begin position="242"/>
        <end position="267"/>
    </location>
</feature>
<evidence type="ECO:0000256" key="1">
    <source>
        <dbReference type="ARBA" id="ARBA00022723"/>
    </source>
</evidence>
<dbReference type="SMART" id="SM00332">
    <property type="entry name" value="PP2Cc"/>
    <property type="match status" value="1"/>
</dbReference>
<dbReference type="GO" id="GO:0060271">
    <property type="term" value="P:cilium assembly"/>
    <property type="evidence" value="ECO:0007669"/>
    <property type="project" value="InterPro"/>
</dbReference>
<dbReference type="STRING" id="303518.ENSPNYP00000024062"/>
<gene>
    <name evidence="7" type="primary">TMEM67</name>
</gene>
<evidence type="ECO:0000256" key="5">
    <source>
        <dbReference type="SAM" id="Phobius"/>
    </source>
</evidence>
<keyword evidence="2 4" id="KW-0378">Hydrolase</keyword>
<sequence>MTVTYTDVLITDLNTQTVATTFAVEYEMDQSEARLKTDIALGVLGGVAVLYSLLKTISWKRRIASSFIDLETMVKFLLFYAGDLANVFFAVTVGTGLYWLIFYKAQQFVSVLLPLPAQEEQFVTYIGCAFALKAVQFLHKLALQVTVDIFLIDWERPRTKTNRSVPVSGESKNDTSPVSIWRTYFVANEWNEIQTIRKISPTFQIMTVLFFLEVLGFSNLALRDPWSNLQRSPEEYTPSYSLTLRYGVTATLWLCIGLLQVIFFTVFYAHFVEDKIRQFVDLCSVSNISVFILSYRCFGYYIHGRSVHGHADTNMEEMNNNLRREAESLCAQRGLLPNTEVQTFQVSLTSRLGMHYKKIQDSISRRNQPSRLTDASTLSSLEPHFKAYQAMNHFLGCVIDHAHSDMDYIVKDKLMFESVIGMEFLEPTEKSIFYNDEAHTFSNMLYYGNEATLLIFDTLFFCVVDLGSQSFVLAAVLTYVQQVIFRFLRNSLGRKNLANKTLVDERCGYISTAECVFVRARLPACRVPSAMPVTSQLLRALPRSKVLASSLLPCQQHQSQFGPVAHLPASRKSAHMWQRRQPSRSYQTSSVLHSYILTPPQVNSILKANEYSFKVPEFDGKNVSSVMGFESNQLPANAPIEDRRSAATCLQTRGMLLGVFDGHAGCACAQALSERLFYYIAVSLLPHNTLCELEAAVEAGRALSPILQWHKHPNDYFSREAQRLYFNSLRTYWQELIDLTSPGDVPDTREALLNAFKRLDNDISLEAQVGDPNAFLHYWVLRVAFSGATACVAHIDGPDLFIANAGDARAVLGVQEEDGSFSAHTFSNDHNAQNESEVARIRSEHPPSERKTVIRQERLLGLLMPFRAFGDVKFKWSIELQKRVLESGPDQLHENEQTKFIPPNYHTPPYLTAEPEITYHKLRPQDRFLVIGSDGLWETLHRQEVIRIVGEYLTGVHQHQPLKVGGYRVTLGQMQGLLEERKARASSAFEDQNAATHLMRHAVGNNEFGTVDHERLSKMLSLPEELARMYRDDITIIITQFNPHVIGAQRQEGQS</sequence>
<dbReference type="InterPro" id="IPR001932">
    <property type="entry name" value="PPM-type_phosphatase-like_dom"/>
</dbReference>
<feature type="domain" description="PPM-type phosphatase" evidence="6">
    <location>
        <begin position="626"/>
        <end position="1041"/>
    </location>
</feature>
<dbReference type="SUPFAM" id="SSF81606">
    <property type="entry name" value="PP2C-like"/>
    <property type="match status" value="1"/>
</dbReference>
<dbReference type="Ensembl" id="ENSPNYT00000024657.1">
    <property type="protein sequence ID" value="ENSPNYP00000024062.1"/>
    <property type="gene ID" value="ENSPNYG00000018191.1"/>
</dbReference>
<protein>
    <submittedName>
        <fullName evidence="7">Pyruvate dehyrogenase phosphatase catalytic subunit 1</fullName>
    </submittedName>
</protein>
<dbReference type="AlphaFoldDB" id="A0A3B4GLW4"/>
<dbReference type="GO" id="GO:0036038">
    <property type="term" value="C:MKS complex"/>
    <property type="evidence" value="ECO:0007669"/>
    <property type="project" value="InterPro"/>
</dbReference>